<dbReference type="RefSeq" id="WP_144974039.1">
    <property type="nucleotide sequence ID" value="NZ_CP036289.1"/>
</dbReference>
<evidence type="ECO:0000313" key="4">
    <source>
        <dbReference type="Proteomes" id="UP000318626"/>
    </source>
</evidence>
<dbReference type="Proteomes" id="UP000318626">
    <property type="component" value="Chromosome"/>
</dbReference>
<keyword evidence="2" id="KW-0732">Signal</keyword>
<dbReference type="EMBL" id="CP036289">
    <property type="protein sequence ID" value="QDU76145.1"/>
    <property type="molecule type" value="Genomic_DNA"/>
</dbReference>
<feature type="compositionally biased region" description="Pro residues" evidence="1">
    <location>
        <begin position="922"/>
        <end position="932"/>
    </location>
</feature>
<evidence type="ECO:0000256" key="2">
    <source>
        <dbReference type="SAM" id="SignalP"/>
    </source>
</evidence>
<organism evidence="3 4">
    <name type="scientific">Bremerella volcania</name>
    <dbReference type="NCBI Taxonomy" id="2527984"/>
    <lineage>
        <taxon>Bacteria</taxon>
        <taxon>Pseudomonadati</taxon>
        <taxon>Planctomycetota</taxon>
        <taxon>Planctomycetia</taxon>
        <taxon>Pirellulales</taxon>
        <taxon>Pirellulaceae</taxon>
        <taxon>Bremerella</taxon>
    </lineage>
</organism>
<feature type="signal peptide" evidence="2">
    <location>
        <begin position="1"/>
        <end position="26"/>
    </location>
</feature>
<evidence type="ECO:0000256" key="1">
    <source>
        <dbReference type="SAM" id="MobiDB-lite"/>
    </source>
</evidence>
<accession>A0A518CAA4</accession>
<keyword evidence="4" id="KW-1185">Reference proteome</keyword>
<feature type="chain" id="PRO_5022121806" evidence="2">
    <location>
        <begin position="27"/>
        <end position="940"/>
    </location>
</feature>
<dbReference type="OrthoDB" id="221287at2"/>
<sequence length="940" mass="104944" precursor="true">MACWNRRIVICGTLLLMTVVTQNSFAQQVSAIAGEPWGVGRLVVSFPRADFGDPIDSEAFSISDPDGRIFYPVFKPRRFLPLLQSLIGADTITPPQELEVYFLFRGSSPLDVTVETPTPQTFQVVPRPYRDGPYRSMTNQWWRTYNEVARQRTDSSDHPPVLETYLTMMLSDRTGLAPPPLSEKGLADRSALEPSQSLNLLMGTEKVHDAMLKAIMNNELAPQGELGPVVPPIQWAPLATPRPNPDVEIEPIARYVPEECFYVRFGSLNNYLWLNKLLERNGGDLSRMISNRRVAFHLNEVVQRQLALKQSELAEIFGDKVVQDVALIGRDTYTREGAALGMLFHAKQSPLLANDINRNRQNALKQFERDGAKLETVQIAGQEVSFLSTPDNTLRSFYVTRGDFHLVTTSRAIVQRFLTLEDSTTSLANSREFQYARGLMPVSRDDTVFVYLSSQFFRGLYSPQYRVEIRRRLQSVIEMELQQMATAAATNEGYEDTSVEGLIAARFLPPNFGQRADGSHTIIANDTLGDSIRGGRGHFVPIPDMDIVGMTPQETADFNRLRQFHMTEWRQMNPILVGINRFKLNDEGLERIAIDARVSPFQRSNFGQFLSFLGPPLPTHIATTPQDVVAFQAVLDGRFSGGVTHYAVAVQDLPFPLEQFTNQGFFNTLRMIQATPGYLTAFPKPGLIDQIPFIGPAAAPDIYGYSQLPFGLLRREYNGFSTLSFHPEILADVTPNLAIVEDSYPAQVRIHVGDISDAQITPLANGLAQSIAKRGSLANAAFFQEVHNQLGIPESQAKAFSDQLLNLEFIDPLNGEFVYQVNDDGVGRWVSTAWNEDGKDFQANVMDWFRGLEARLNVDESLIEFHAQIDMQNEKPQQGLKLPGFNLFDLGGAFGGSKKKESEEKPKTSSPMITPKAEELPEPIPPPAPLPEPAANGKQF</sequence>
<gene>
    <name evidence="3" type="ORF">Pan97_31900</name>
</gene>
<reference evidence="4" key="1">
    <citation type="submission" date="2019-02" db="EMBL/GenBank/DDBJ databases">
        <title>Deep-cultivation of Planctomycetes and their phenomic and genomic characterization uncovers novel biology.</title>
        <authorList>
            <person name="Wiegand S."/>
            <person name="Jogler M."/>
            <person name="Boedeker C."/>
            <person name="Pinto D."/>
            <person name="Vollmers J."/>
            <person name="Rivas-Marin E."/>
            <person name="Kohn T."/>
            <person name="Peeters S.H."/>
            <person name="Heuer A."/>
            <person name="Rast P."/>
            <person name="Oberbeckmann S."/>
            <person name="Bunk B."/>
            <person name="Jeske O."/>
            <person name="Meyerdierks A."/>
            <person name="Storesund J.E."/>
            <person name="Kallscheuer N."/>
            <person name="Luecker S."/>
            <person name="Lage O.M."/>
            <person name="Pohl T."/>
            <person name="Merkel B.J."/>
            <person name="Hornburger P."/>
            <person name="Mueller R.-W."/>
            <person name="Bruemmer F."/>
            <person name="Labrenz M."/>
            <person name="Spormann A.M."/>
            <person name="Op den Camp H."/>
            <person name="Overmann J."/>
            <person name="Amann R."/>
            <person name="Jetten M.S.M."/>
            <person name="Mascher T."/>
            <person name="Medema M.H."/>
            <person name="Devos D.P."/>
            <person name="Kaster A.-K."/>
            <person name="Ovreas L."/>
            <person name="Rohde M."/>
            <person name="Galperin M.Y."/>
            <person name="Jogler C."/>
        </authorList>
    </citation>
    <scope>NUCLEOTIDE SEQUENCE [LARGE SCALE GENOMIC DNA]</scope>
    <source>
        <strain evidence="4">Pan97</strain>
    </source>
</reference>
<dbReference type="KEGG" id="bvo:Pan97_31900"/>
<feature type="region of interest" description="Disordered" evidence="1">
    <location>
        <begin position="896"/>
        <end position="940"/>
    </location>
</feature>
<feature type="compositionally biased region" description="Basic and acidic residues" evidence="1">
    <location>
        <begin position="898"/>
        <end position="907"/>
    </location>
</feature>
<protein>
    <submittedName>
        <fullName evidence="3">Uncharacterized protein</fullName>
    </submittedName>
</protein>
<proteinExistence type="predicted"/>
<evidence type="ECO:0000313" key="3">
    <source>
        <dbReference type="EMBL" id="QDU76145.1"/>
    </source>
</evidence>
<name>A0A518CAA4_9BACT</name>
<dbReference type="AlphaFoldDB" id="A0A518CAA4"/>